<feature type="non-terminal residue" evidence="3">
    <location>
        <position position="1"/>
    </location>
</feature>
<protein>
    <submittedName>
        <fullName evidence="3">Uncharacterized protein</fullName>
    </submittedName>
</protein>
<feature type="compositionally biased region" description="Low complexity" evidence="2">
    <location>
        <begin position="328"/>
        <end position="337"/>
    </location>
</feature>
<evidence type="ECO:0000256" key="1">
    <source>
        <dbReference type="SAM" id="Coils"/>
    </source>
</evidence>
<keyword evidence="4" id="KW-1185">Reference proteome</keyword>
<gene>
    <name evidence="3" type="ORF">BCR33DRAFT_714137</name>
</gene>
<accession>A0A1Y2CQ09</accession>
<comment type="caution">
    <text evidence="3">The sequence shown here is derived from an EMBL/GenBank/DDBJ whole genome shotgun (WGS) entry which is preliminary data.</text>
</comment>
<name>A0A1Y2CQ09_9FUNG</name>
<dbReference type="Proteomes" id="UP000193642">
    <property type="component" value="Unassembled WGS sequence"/>
</dbReference>
<dbReference type="AlphaFoldDB" id="A0A1Y2CQ09"/>
<sequence>ESVRKADKSTQQEDTQPSNDSDIRGSTRSQSDDNLNNVNKRPVRDVEKPRRASIGAPERRKSVKKATQLERTFFSANDTQVQPFAFPDVAQLPKSNKKLDPIGASPSLRGRRLDPISSYGSGTIIQVQPTPIPFTNIITKPPDDDVNANAKRRIINKSRKYCSFNASTTYIESLDKVRSLREIVVEARHHRHEHWHTPIVPPNEAELAIITDLELRIAEELKSLPSLATSPYTSEGSIAASRASVSSGDKNPRLSMLIKNATLKMEKLREETEAERSTQESLAENEFMEDVKDSLWGCFCCCCERKDRRVEPEPLSVYEQQKLELLKSRTSTTVRDSTTSRDKRTSLRPSVTK</sequence>
<feature type="compositionally biased region" description="Basic and acidic residues" evidence="2">
    <location>
        <begin position="1"/>
        <end position="11"/>
    </location>
</feature>
<feature type="region of interest" description="Disordered" evidence="2">
    <location>
        <begin position="1"/>
        <end position="65"/>
    </location>
</feature>
<feature type="compositionally biased region" description="Polar residues" evidence="2">
    <location>
        <begin position="12"/>
        <end position="39"/>
    </location>
</feature>
<proteinExistence type="predicted"/>
<keyword evidence="1" id="KW-0175">Coiled coil</keyword>
<organism evidence="3 4">
    <name type="scientific">Rhizoclosmatium globosum</name>
    <dbReference type="NCBI Taxonomy" id="329046"/>
    <lineage>
        <taxon>Eukaryota</taxon>
        <taxon>Fungi</taxon>
        <taxon>Fungi incertae sedis</taxon>
        <taxon>Chytridiomycota</taxon>
        <taxon>Chytridiomycota incertae sedis</taxon>
        <taxon>Chytridiomycetes</taxon>
        <taxon>Chytridiales</taxon>
        <taxon>Chytriomycetaceae</taxon>
        <taxon>Rhizoclosmatium</taxon>
    </lineage>
</organism>
<dbReference type="EMBL" id="MCGO01000010">
    <property type="protein sequence ID" value="ORY49073.1"/>
    <property type="molecule type" value="Genomic_DNA"/>
</dbReference>
<evidence type="ECO:0000313" key="4">
    <source>
        <dbReference type="Proteomes" id="UP000193642"/>
    </source>
</evidence>
<evidence type="ECO:0000313" key="3">
    <source>
        <dbReference type="EMBL" id="ORY49073.1"/>
    </source>
</evidence>
<feature type="region of interest" description="Disordered" evidence="2">
    <location>
        <begin position="328"/>
        <end position="353"/>
    </location>
</feature>
<evidence type="ECO:0000256" key="2">
    <source>
        <dbReference type="SAM" id="MobiDB-lite"/>
    </source>
</evidence>
<reference evidence="3 4" key="1">
    <citation type="submission" date="2016-07" db="EMBL/GenBank/DDBJ databases">
        <title>Pervasive Adenine N6-methylation of Active Genes in Fungi.</title>
        <authorList>
            <consortium name="DOE Joint Genome Institute"/>
            <person name="Mondo S.J."/>
            <person name="Dannebaum R.O."/>
            <person name="Kuo R.C."/>
            <person name="Labutti K."/>
            <person name="Haridas S."/>
            <person name="Kuo A."/>
            <person name="Salamov A."/>
            <person name="Ahrendt S.R."/>
            <person name="Lipzen A."/>
            <person name="Sullivan W."/>
            <person name="Andreopoulos W.B."/>
            <person name="Clum A."/>
            <person name="Lindquist E."/>
            <person name="Daum C."/>
            <person name="Ramamoorthy G.K."/>
            <person name="Gryganskyi A."/>
            <person name="Culley D."/>
            <person name="Magnuson J.K."/>
            <person name="James T.Y."/>
            <person name="O'Malley M.A."/>
            <person name="Stajich J.E."/>
            <person name="Spatafora J.W."/>
            <person name="Visel A."/>
            <person name="Grigoriev I.V."/>
        </authorList>
    </citation>
    <scope>NUCLEOTIDE SEQUENCE [LARGE SCALE GENOMIC DNA]</scope>
    <source>
        <strain evidence="3 4">JEL800</strain>
    </source>
</reference>
<dbReference type="OrthoDB" id="2157127at2759"/>
<feature type="coiled-coil region" evidence="1">
    <location>
        <begin position="251"/>
        <end position="285"/>
    </location>
</feature>